<dbReference type="Proteomes" id="UP000095767">
    <property type="component" value="Unassembled WGS sequence"/>
</dbReference>
<organism evidence="1 2">
    <name type="scientific">Dichanthelium oligosanthes</name>
    <dbReference type="NCBI Taxonomy" id="888268"/>
    <lineage>
        <taxon>Eukaryota</taxon>
        <taxon>Viridiplantae</taxon>
        <taxon>Streptophyta</taxon>
        <taxon>Embryophyta</taxon>
        <taxon>Tracheophyta</taxon>
        <taxon>Spermatophyta</taxon>
        <taxon>Magnoliopsida</taxon>
        <taxon>Liliopsida</taxon>
        <taxon>Poales</taxon>
        <taxon>Poaceae</taxon>
        <taxon>PACMAD clade</taxon>
        <taxon>Panicoideae</taxon>
        <taxon>Panicodae</taxon>
        <taxon>Paniceae</taxon>
        <taxon>Dichantheliinae</taxon>
        <taxon>Dichanthelium</taxon>
    </lineage>
</organism>
<dbReference type="EMBL" id="LWDX02006786">
    <property type="protein sequence ID" value="OEL37067.1"/>
    <property type="molecule type" value="Genomic_DNA"/>
</dbReference>
<gene>
    <name evidence="1" type="ORF">BAE44_0001914</name>
</gene>
<reference evidence="1 2" key="1">
    <citation type="submission" date="2016-09" db="EMBL/GenBank/DDBJ databases">
        <title>The draft genome of Dichanthelium oligosanthes: A C3 panicoid grass species.</title>
        <authorList>
            <person name="Studer A.J."/>
            <person name="Schnable J.C."/>
            <person name="Brutnell T.P."/>
        </authorList>
    </citation>
    <scope>NUCLEOTIDE SEQUENCE [LARGE SCALE GENOMIC DNA]</scope>
    <source>
        <strain evidence="2">cv. Kellogg 1175</strain>
        <tissue evidence="1">Leaf</tissue>
    </source>
</reference>
<comment type="caution">
    <text evidence="1">The sequence shown here is derived from an EMBL/GenBank/DDBJ whole genome shotgun (WGS) entry which is preliminary data.</text>
</comment>
<name>A0A1E5WI38_9POAL</name>
<feature type="non-terminal residue" evidence="1">
    <location>
        <position position="1"/>
    </location>
</feature>
<proteinExistence type="predicted"/>
<accession>A0A1E5WI38</accession>
<evidence type="ECO:0000313" key="1">
    <source>
        <dbReference type="EMBL" id="OEL37067.1"/>
    </source>
</evidence>
<sequence length="35" mass="4355">LLHIWNSTKKIFHQKEVYEDFWVARLSPFEGQEDY</sequence>
<dbReference type="AlphaFoldDB" id="A0A1E5WI38"/>
<keyword evidence="2" id="KW-1185">Reference proteome</keyword>
<evidence type="ECO:0000313" key="2">
    <source>
        <dbReference type="Proteomes" id="UP000095767"/>
    </source>
</evidence>
<dbReference type="OrthoDB" id="1864536at2759"/>
<protein>
    <submittedName>
        <fullName evidence="1">Uncharacterized protein</fullName>
    </submittedName>
</protein>